<gene>
    <name evidence="3" type="ORF">RFI_19720</name>
</gene>
<evidence type="ECO:0000313" key="3">
    <source>
        <dbReference type="EMBL" id="ETO17600.1"/>
    </source>
</evidence>
<evidence type="ECO:0000313" key="4">
    <source>
        <dbReference type="Proteomes" id="UP000023152"/>
    </source>
</evidence>
<evidence type="ECO:0000256" key="1">
    <source>
        <dbReference type="SAM" id="Coils"/>
    </source>
</evidence>
<feature type="coiled-coil region" evidence="1">
    <location>
        <begin position="17"/>
        <end position="121"/>
    </location>
</feature>
<feature type="region of interest" description="Disordered" evidence="2">
    <location>
        <begin position="321"/>
        <end position="340"/>
    </location>
</feature>
<dbReference type="AlphaFoldDB" id="X6MWY5"/>
<evidence type="ECO:0000256" key="2">
    <source>
        <dbReference type="SAM" id="MobiDB-lite"/>
    </source>
</evidence>
<keyword evidence="4" id="KW-1185">Reference proteome</keyword>
<organism evidence="3 4">
    <name type="scientific">Reticulomyxa filosa</name>
    <dbReference type="NCBI Taxonomy" id="46433"/>
    <lineage>
        <taxon>Eukaryota</taxon>
        <taxon>Sar</taxon>
        <taxon>Rhizaria</taxon>
        <taxon>Retaria</taxon>
        <taxon>Foraminifera</taxon>
        <taxon>Monothalamids</taxon>
        <taxon>Reticulomyxidae</taxon>
        <taxon>Reticulomyxa</taxon>
    </lineage>
</organism>
<dbReference type="Proteomes" id="UP000023152">
    <property type="component" value="Unassembled WGS sequence"/>
</dbReference>
<dbReference type="EMBL" id="ASPP01016314">
    <property type="protein sequence ID" value="ETO17600.1"/>
    <property type="molecule type" value="Genomic_DNA"/>
</dbReference>
<keyword evidence="1" id="KW-0175">Coiled coil</keyword>
<protein>
    <submittedName>
        <fullName evidence="3">Uncharacterized protein</fullName>
    </submittedName>
</protein>
<sequence length="388" mass="45037">MQGIQGPAKTNDNHSDYRVIQKQFEKTKQKLESLSLENKTLKATVMVLQEQIPSLQLKIQQHQSETMESQKSKEQLTVELKSERKLNQQLEHICEDMNTEKKQLMQNIQELQQQFNAFMQRQCSKLALHASSKTTVATQISRQCSQSDLLQSNTTTTVAFQTTQPNNKNAINSDIPRTSFVFCAGKTSHRPKTCKSDYEKENNQFLAKDDKQLLINLHALLQRFPLINGNEEEARFDSTHNAYTTDLLNNDEWNQPAQRFEETEATYLNTFPRNLQNGEHKQHEKCNNNRTMKTRKHKILSKKYLNEETENGPHLKRKNKRQVVNTGNPTTKKRGLPSMMSATDGTVLRKAKYGHKKTDSKRNGKIWFLCLFAFFFCVRKYQLYVGTQ</sequence>
<reference evidence="3 4" key="1">
    <citation type="journal article" date="2013" name="Curr. Biol.">
        <title>The Genome of the Foraminiferan Reticulomyxa filosa.</title>
        <authorList>
            <person name="Glockner G."/>
            <person name="Hulsmann N."/>
            <person name="Schleicher M."/>
            <person name="Noegel A.A."/>
            <person name="Eichinger L."/>
            <person name="Gallinger C."/>
            <person name="Pawlowski J."/>
            <person name="Sierra R."/>
            <person name="Euteneuer U."/>
            <person name="Pillet L."/>
            <person name="Moustafa A."/>
            <person name="Platzer M."/>
            <person name="Groth M."/>
            <person name="Szafranski K."/>
            <person name="Schliwa M."/>
        </authorList>
    </citation>
    <scope>NUCLEOTIDE SEQUENCE [LARGE SCALE GENOMIC DNA]</scope>
</reference>
<comment type="caution">
    <text evidence="3">The sequence shown here is derived from an EMBL/GenBank/DDBJ whole genome shotgun (WGS) entry which is preliminary data.</text>
</comment>
<accession>X6MWY5</accession>
<proteinExistence type="predicted"/>
<name>X6MWY5_RETFI</name>